<dbReference type="InterPro" id="IPR019956">
    <property type="entry name" value="Ubiquitin_dom"/>
</dbReference>
<dbReference type="InterPro" id="IPR011050">
    <property type="entry name" value="Pectin_lyase_fold/virulence"/>
</dbReference>
<dbReference type="InterPro" id="IPR001846">
    <property type="entry name" value="VWF_type-D"/>
</dbReference>
<protein>
    <recommendedName>
        <fullName evidence="16">G8 domain-containing protein</fullName>
    </recommendedName>
</protein>
<evidence type="ECO:0000256" key="3">
    <source>
        <dbReference type="ARBA" id="ARBA00022475"/>
    </source>
</evidence>
<dbReference type="PROSITE" id="PS50853">
    <property type="entry name" value="FN3"/>
    <property type="match status" value="1"/>
</dbReference>
<dbReference type="Pfam" id="PF24784">
    <property type="entry name" value="Temptin_C"/>
    <property type="match status" value="1"/>
</dbReference>
<keyword evidence="8" id="KW-0812">Transmembrane</keyword>
<dbReference type="GeneID" id="68102353"/>
<dbReference type="InterPro" id="IPR003961">
    <property type="entry name" value="FN3_dom"/>
</dbReference>
<comment type="caution">
    <text evidence="7">Lacks conserved residue(s) required for the propagation of feature annotation.</text>
</comment>
<keyword evidence="3" id="KW-1003">Cell membrane</keyword>
<feature type="domain" description="Fibronectin type-III" evidence="11">
    <location>
        <begin position="314"/>
        <end position="414"/>
    </location>
</feature>
<evidence type="ECO:0008006" key="16">
    <source>
        <dbReference type="Google" id="ProtNLM"/>
    </source>
</evidence>
<dbReference type="CDD" id="cd01803">
    <property type="entry name" value="Ubl_ubiquitin"/>
    <property type="match status" value="2"/>
</dbReference>
<proteinExistence type="inferred from homology"/>
<evidence type="ECO:0000256" key="6">
    <source>
        <dbReference type="ARBA" id="ARBA00023180"/>
    </source>
</evidence>
<evidence type="ECO:0000256" key="4">
    <source>
        <dbReference type="ARBA" id="ARBA00022499"/>
    </source>
</evidence>
<evidence type="ECO:0000256" key="8">
    <source>
        <dbReference type="SAM" id="Phobius"/>
    </source>
</evidence>
<dbReference type="InterPro" id="IPR009496">
    <property type="entry name" value="RGM_C"/>
</dbReference>
<gene>
    <name evidence="14" type="ORF">C9374_009899</name>
</gene>
<feature type="transmembrane region" description="Helical" evidence="8">
    <location>
        <begin position="1857"/>
        <end position="1886"/>
    </location>
</feature>
<dbReference type="InterPro" id="IPR019954">
    <property type="entry name" value="Ubiquitin_CS"/>
</dbReference>
<dbReference type="PROSITE" id="PS00299">
    <property type="entry name" value="UBIQUITIN_1"/>
    <property type="match status" value="2"/>
</dbReference>
<feature type="disulfide bond" evidence="7">
    <location>
        <begin position="1455"/>
        <end position="1464"/>
    </location>
</feature>
<dbReference type="InterPro" id="IPR052387">
    <property type="entry name" value="Fibrocystin"/>
</dbReference>
<dbReference type="FunFam" id="3.10.20.90:FF:000009">
    <property type="entry name" value="Ubiquitin-60S ribosomal protein"/>
    <property type="match status" value="2"/>
</dbReference>
<dbReference type="PROSITE" id="PS50026">
    <property type="entry name" value="EGF_3"/>
    <property type="match status" value="1"/>
</dbReference>
<keyword evidence="5" id="KW-0732">Signal</keyword>
<dbReference type="PROSITE" id="PS51233">
    <property type="entry name" value="VWFD"/>
    <property type="match status" value="1"/>
</dbReference>
<dbReference type="InterPro" id="IPR055401">
    <property type="entry name" value="CEMIP_beta-hel_dom"/>
</dbReference>
<organism evidence="14 15">
    <name type="scientific">Naegleria lovaniensis</name>
    <name type="common">Amoeba</name>
    <dbReference type="NCBI Taxonomy" id="51637"/>
    <lineage>
        <taxon>Eukaryota</taxon>
        <taxon>Discoba</taxon>
        <taxon>Heterolobosea</taxon>
        <taxon>Tetramitia</taxon>
        <taxon>Eutetramitia</taxon>
        <taxon>Vahlkampfiidae</taxon>
        <taxon>Naegleria</taxon>
    </lineage>
</organism>
<evidence type="ECO:0000256" key="2">
    <source>
        <dbReference type="ARBA" id="ARBA00008430"/>
    </source>
</evidence>
<dbReference type="PRINTS" id="PR00348">
    <property type="entry name" value="UBIQUITIN"/>
</dbReference>
<evidence type="ECO:0000259" key="12">
    <source>
        <dbReference type="PROSITE" id="PS51233"/>
    </source>
</evidence>
<dbReference type="Pfam" id="PF06534">
    <property type="entry name" value="RGM_C"/>
    <property type="match status" value="1"/>
</dbReference>
<keyword evidence="15" id="KW-1185">Reference proteome</keyword>
<dbReference type="InterPro" id="IPR029071">
    <property type="entry name" value="Ubiquitin-like_domsf"/>
</dbReference>
<dbReference type="PANTHER" id="PTHR46769">
    <property type="entry name" value="POLYCYSTIC KIDNEY AND HEPATIC DISEASE 1 (AUTOSOMAL RECESSIVE)-LIKE 1"/>
    <property type="match status" value="1"/>
</dbReference>
<feature type="domain" description="Ubiquitin-like" evidence="10">
    <location>
        <begin position="77"/>
        <end position="152"/>
    </location>
</feature>
<dbReference type="InterPro" id="IPR013783">
    <property type="entry name" value="Ig-like_fold"/>
</dbReference>
<comment type="caution">
    <text evidence="14">The sequence shown here is derived from an EMBL/GenBank/DDBJ whole genome shotgun (WGS) entry which is preliminary data.</text>
</comment>
<dbReference type="SMART" id="SM01225">
    <property type="entry name" value="G8"/>
    <property type="match status" value="1"/>
</dbReference>
<feature type="domain" description="Ubiquitin-like" evidence="10">
    <location>
        <begin position="1"/>
        <end position="76"/>
    </location>
</feature>
<dbReference type="EMBL" id="PYSW02000039">
    <property type="protein sequence ID" value="KAG2375276.1"/>
    <property type="molecule type" value="Genomic_DNA"/>
</dbReference>
<keyword evidence="4" id="KW-1017">Isopeptide bond</keyword>
<evidence type="ECO:0000259" key="13">
    <source>
        <dbReference type="PROSITE" id="PS51484"/>
    </source>
</evidence>
<evidence type="ECO:0000256" key="5">
    <source>
        <dbReference type="ARBA" id="ARBA00022729"/>
    </source>
</evidence>
<dbReference type="InterPro" id="IPR019316">
    <property type="entry name" value="G8_domain"/>
</dbReference>
<dbReference type="PROSITE" id="PS00022">
    <property type="entry name" value="EGF_1"/>
    <property type="match status" value="1"/>
</dbReference>
<dbReference type="SUPFAM" id="SSF54236">
    <property type="entry name" value="Ubiquitin-like"/>
    <property type="match status" value="2"/>
</dbReference>
<dbReference type="InterPro" id="IPR000626">
    <property type="entry name" value="Ubiquitin-like_dom"/>
</dbReference>
<dbReference type="SMART" id="SM00213">
    <property type="entry name" value="UBQ"/>
    <property type="match status" value="2"/>
</dbReference>
<keyword evidence="6" id="KW-0325">Glycoprotein</keyword>
<keyword evidence="7" id="KW-0245">EGF-like domain</keyword>
<keyword evidence="7" id="KW-1015">Disulfide bond</keyword>
<dbReference type="Gene3D" id="2.60.40.10">
    <property type="entry name" value="Immunoglobulins"/>
    <property type="match status" value="1"/>
</dbReference>
<feature type="domain" description="VWFD" evidence="12">
    <location>
        <begin position="1474"/>
        <end position="1734"/>
    </location>
</feature>
<evidence type="ECO:0000313" key="15">
    <source>
        <dbReference type="Proteomes" id="UP000816034"/>
    </source>
</evidence>
<feature type="domain" description="G8" evidence="13">
    <location>
        <begin position="579"/>
        <end position="694"/>
    </location>
</feature>
<dbReference type="RefSeq" id="XP_044544450.1">
    <property type="nucleotide sequence ID" value="XM_044700136.1"/>
</dbReference>
<dbReference type="Pfam" id="PF00240">
    <property type="entry name" value="ubiquitin"/>
    <property type="match status" value="2"/>
</dbReference>
<comment type="similarity">
    <text evidence="2">Belongs to the ubiquitin family.</text>
</comment>
<evidence type="ECO:0000259" key="9">
    <source>
        <dbReference type="PROSITE" id="PS50026"/>
    </source>
</evidence>
<sequence>MQLFVKTLTGRTITLEVESNDSIENVKSKITDKEGIPADQQRLIYAGKQLEDGRTLSDYNVQKDSTLHLVLRLRGGMQLFVKTLTGKTITLEVESNDSIENVKSKICDKEGIPADQQRLIYAGKQLEDGRTVSDYNLQKDSTIHLVLRLRGGVSLLGSLNNDWCNSPTSRRVSTLTKWMCITIMALLFYSFLNIYPSKSIYVQSKPVEAYYADFDVTKLPNGAIYPSSPLFANIFFKNGTMTQFAKDFAANKYVWNEEFCLLDSDGDGLTNGDELGDPCCYWSSGNSAARRYLLSELSDPSDNSSVANFSSAANVSVVEDLVAIPTHFSIELKWKLSNDTTNVICYYQIQMSTLNALGYSTVMYKTHNANSYTRYNLDQNTTYSFRILPYNKFKGYSPYGVGKQSIIFAKTSEDPYGQGIGDNCPPNVIKWSELFSNLTSFNFTSEETVVTTTNFTVCTNVSSVQQVNVSSTTYVCQYNYFITACSNSTSNASAVNMTICNTTAATLDDLCDWFYDCEFVCDYNTTENCTTQFTNCDEFTYDEPDCINTTITRTYDCFAKTINTTTEANTTSVVCSEQSMSSNSTRSVLTIPKNYTVLLDTSPPMLQDIRVFGCLIFSDEKDIEMHFETMVVTGSLQIGNESNPYKHNATLTLHGKKNEFSEKGLGNKNIAITSGGVLSLHGKPHQVTWTLLQKTTKVGDTIITVIQDTLWDVGDEIVLASTDYDMNQAERRIIITRFNSTTFELNAPLLYSHYADTEYYTKSDGTVVEFDQRGEVGLLTHNIRIQGDQDSDLTLFGGHTIYMKSSKYIKLNNVEFRRMGQAGVLGRYPVHFHMFGNASSSYIKKLSIHDTYQRAVTFHGVHNLHAEGLVAYNNFGHAFFLEDAVEEGNLIENCLGLVTKSIPDSRAILSPTNFDSTPATFWMTNPNNILINNRAAGSAGSGIWYQLEPYSLGPNMSPYIQPRKWYWGKFFNNTAHSNAVHGLNLWHDFFVCTDPRLEIFQRIYCGTTANPWAVAEFTKLVSFRNRQQGQFAYVQGDIRMKDSIYADNPIGYTFNVIHQDSFTVKDCIFIGESKNKGNTNNCQTGCYRCGNDYKNPNSTYNRSFANYRSQPIVGIQFHRDGKPMLLDGVEFFNYVDNCDRRANALDIKNDAMAHMEQGDYKVKNLKFHNSNILYLLVGKTTNLVDNYKHAVIIDLDGCLSNSLTLPAEFNPINSRIIPANSIMVNFDKCFYVSIWNAYICDQSVNWANFDVITPAITNSVDSTRVNSSNGFHEDLQGQLSTGGEWKYRARFLDNSTFNYTFEWLGKVGTPEKINFVWKGTDPISLLLKITMWGPVNINIVSSNQELILSPSNRTDGSATYNCKTNTVSLTVKSSSTLFINDATYVPPELDCITFDNSLCSNFSNCGGAKRGKCVGLNECVCRWGWTESDCSTYHCAHREWCNGHGTCVGPNICACFPGFAGPMCNKVEEFELFNRVLAFGDIHIRTLDNQNYTFNSVGEFYLYKSAELDLQGRLKQCTSTSKTSCMKAIAFSNGNDTVVVTSDGKSKVLVYVNQELVDLSKTTVNMIGVEANSTFKIPSNLQKFYDQIKYQRDPITNEIPTIPKESLAFKPPTQAIYVLNGGATMVEEQDPSNFVYGENGTVIPFNIVVIKFSTGFKGQIRLKNDGVGWLSVSFSPSKDTNYTGSDRGGLYGTLDSNPNNEYTLRNGVVLTTPSPVEIHSIFGESWRVPKTESKFFYVPPETYESLNPVDFVPAMTATTENKTLQALAERVCSNLGLTDEFYQSCLFDVIQTGDVEYAKASAGAASQDQCETNSTACQTVTCPNFCNLHGKCVSGKCYCEISWTGDDCGTASNTLQIIGIVIGSIFGSICISACLCVCVACSLYRFSKRQKKGYRLSRMVSIVPTQFNKQDELTEMDFDMQNIHMTDTNYGELLFTKKLR</sequence>
<comment type="subcellular location">
    <subcellularLocation>
        <location evidence="1">Cell membrane</location>
    </subcellularLocation>
</comment>
<dbReference type="SUPFAM" id="SSF51126">
    <property type="entry name" value="Pectin lyase-like"/>
    <property type="match status" value="1"/>
</dbReference>
<keyword evidence="8" id="KW-0472">Membrane</keyword>
<dbReference type="InterPro" id="IPR057626">
    <property type="entry name" value="S-S_Temptin"/>
</dbReference>
<reference evidence="14 15" key="1">
    <citation type="journal article" date="2018" name="BMC Genomics">
        <title>The genome of Naegleria lovaniensis, the basis for a comparative approach to unravel pathogenicity factors of the human pathogenic amoeba N. fowleri.</title>
        <authorList>
            <person name="Liechti N."/>
            <person name="Schurch N."/>
            <person name="Bruggmann R."/>
            <person name="Wittwer M."/>
        </authorList>
    </citation>
    <scope>NUCLEOTIDE SEQUENCE [LARGE SCALE GENOMIC DNA]</scope>
    <source>
        <strain evidence="14 15">ATCC 30569</strain>
    </source>
</reference>
<dbReference type="InterPro" id="IPR000742">
    <property type="entry name" value="EGF"/>
</dbReference>
<dbReference type="PROSITE" id="PS50053">
    <property type="entry name" value="UBIQUITIN_2"/>
    <property type="match status" value="2"/>
</dbReference>
<dbReference type="CDD" id="cd00063">
    <property type="entry name" value="FN3"/>
    <property type="match status" value="1"/>
</dbReference>
<dbReference type="Gene3D" id="3.10.20.90">
    <property type="entry name" value="Phosphatidylinositol 3-kinase Catalytic Subunit, Chain A, domain 1"/>
    <property type="match status" value="2"/>
</dbReference>
<dbReference type="Pfam" id="PF24606">
    <property type="entry name" value="CEMIP_beta-hel"/>
    <property type="match status" value="1"/>
</dbReference>
<dbReference type="InterPro" id="IPR036116">
    <property type="entry name" value="FN3_sf"/>
</dbReference>
<evidence type="ECO:0000256" key="1">
    <source>
        <dbReference type="ARBA" id="ARBA00004236"/>
    </source>
</evidence>
<dbReference type="Gene3D" id="2.10.25.10">
    <property type="entry name" value="Laminin"/>
    <property type="match status" value="2"/>
</dbReference>
<evidence type="ECO:0000259" key="11">
    <source>
        <dbReference type="PROSITE" id="PS50853"/>
    </source>
</evidence>
<keyword evidence="8" id="KW-1133">Transmembrane helix</keyword>
<dbReference type="GO" id="GO:0005886">
    <property type="term" value="C:plasma membrane"/>
    <property type="evidence" value="ECO:0007669"/>
    <property type="project" value="UniProtKB-SubCell"/>
</dbReference>
<evidence type="ECO:0000256" key="7">
    <source>
        <dbReference type="PROSITE-ProRule" id="PRU00076"/>
    </source>
</evidence>
<dbReference type="PROSITE" id="PS01186">
    <property type="entry name" value="EGF_2"/>
    <property type="match status" value="1"/>
</dbReference>
<dbReference type="SUPFAM" id="SSF49265">
    <property type="entry name" value="Fibronectin type III"/>
    <property type="match status" value="1"/>
</dbReference>
<dbReference type="Pfam" id="PF10162">
    <property type="entry name" value="G8"/>
    <property type="match status" value="1"/>
</dbReference>
<feature type="domain" description="EGF-like" evidence="9">
    <location>
        <begin position="1431"/>
        <end position="1465"/>
    </location>
</feature>
<accession>A0AA88KGW8</accession>
<evidence type="ECO:0000313" key="14">
    <source>
        <dbReference type="EMBL" id="KAG2375276.1"/>
    </source>
</evidence>
<dbReference type="Proteomes" id="UP000816034">
    <property type="component" value="Unassembled WGS sequence"/>
</dbReference>
<name>A0AA88KGW8_NAELO</name>
<evidence type="ECO:0000259" key="10">
    <source>
        <dbReference type="PROSITE" id="PS50053"/>
    </source>
</evidence>
<dbReference type="PANTHER" id="PTHR46769:SF2">
    <property type="entry name" value="FIBROCYSTIN-L ISOFORM 2 PRECURSOR-RELATED"/>
    <property type="match status" value="1"/>
</dbReference>
<dbReference type="PROSITE" id="PS51484">
    <property type="entry name" value="G8"/>
    <property type="match status" value="1"/>
</dbReference>